<dbReference type="Gene3D" id="2.70.98.10">
    <property type="match status" value="1"/>
</dbReference>
<keyword evidence="4" id="KW-1185">Reference proteome</keyword>
<feature type="domain" description="Glycosyl hydrolase family 92 N-terminal" evidence="2">
    <location>
        <begin position="44"/>
        <end position="111"/>
    </location>
</feature>
<dbReference type="Proteomes" id="UP000346198">
    <property type="component" value="Unassembled WGS sequence"/>
</dbReference>
<dbReference type="AlphaFoldDB" id="A0A6C2UK10"/>
<dbReference type="InterPro" id="IPR050883">
    <property type="entry name" value="PNGase"/>
</dbReference>
<feature type="region of interest" description="Disordered" evidence="1">
    <location>
        <begin position="91"/>
        <end position="115"/>
    </location>
</feature>
<dbReference type="PANTHER" id="PTHR12143:SF39">
    <property type="entry name" value="SECRETED PROTEIN"/>
    <property type="match status" value="1"/>
</dbReference>
<organism evidence="3 4">
    <name type="scientific">Pontiella sulfatireligans</name>
    <dbReference type="NCBI Taxonomy" id="2750658"/>
    <lineage>
        <taxon>Bacteria</taxon>
        <taxon>Pseudomonadati</taxon>
        <taxon>Kiritimatiellota</taxon>
        <taxon>Kiritimatiellia</taxon>
        <taxon>Kiritimatiellales</taxon>
        <taxon>Pontiellaceae</taxon>
        <taxon>Pontiella</taxon>
    </lineage>
</organism>
<gene>
    <name evidence="3" type="ORF">SCARR_01595</name>
</gene>
<evidence type="ECO:0000313" key="4">
    <source>
        <dbReference type="Proteomes" id="UP000346198"/>
    </source>
</evidence>
<accession>A0A6C2UK10</accession>
<dbReference type="GO" id="GO:0000224">
    <property type="term" value="F:peptide-N4-(N-acetyl-beta-glucosaminyl)asparagine amidase activity"/>
    <property type="evidence" value="ECO:0007669"/>
    <property type="project" value="TreeGrafter"/>
</dbReference>
<dbReference type="InterPro" id="IPR014718">
    <property type="entry name" value="GH-type_carb-bd"/>
</dbReference>
<dbReference type="InterPro" id="IPR041371">
    <property type="entry name" value="GH92_N"/>
</dbReference>
<reference evidence="3 4" key="1">
    <citation type="submission" date="2019-04" db="EMBL/GenBank/DDBJ databases">
        <authorList>
            <person name="Van Vliet M D."/>
        </authorList>
    </citation>
    <scope>NUCLEOTIDE SEQUENCE [LARGE SCALE GENOMIC DNA]</scope>
    <source>
        <strain evidence="3 4">F21</strain>
    </source>
</reference>
<dbReference type="GO" id="GO:0030246">
    <property type="term" value="F:carbohydrate binding"/>
    <property type="evidence" value="ECO:0007669"/>
    <property type="project" value="InterPro"/>
</dbReference>
<dbReference type="EMBL" id="CAAHFH010000001">
    <property type="protein sequence ID" value="VGO19536.1"/>
    <property type="molecule type" value="Genomic_DNA"/>
</dbReference>
<evidence type="ECO:0000313" key="3">
    <source>
        <dbReference type="EMBL" id="VGO19536.1"/>
    </source>
</evidence>
<protein>
    <recommendedName>
        <fullName evidence="2">Glycosyl hydrolase family 92 N-terminal domain-containing protein</fullName>
    </recommendedName>
</protein>
<evidence type="ECO:0000256" key="1">
    <source>
        <dbReference type="SAM" id="MobiDB-lite"/>
    </source>
</evidence>
<dbReference type="PANTHER" id="PTHR12143">
    <property type="entry name" value="PEPTIDE N-GLYCANASE PNGASE -RELATED"/>
    <property type="match status" value="1"/>
</dbReference>
<evidence type="ECO:0000259" key="2">
    <source>
        <dbReference type="Pfam" id="PF17678"/>
    </source>
</evidence>
<sequence>MIAYFASLGFSDQPTDHLNLFIDTGYNGHTFPSATVPFGAVVPGTEAEPGTGYRSRFSHDDEAVEVGYYQVRLKNYNINVELTATERVGMHRHTFPGGAPRQILMDQERRAKRKK</sequence>
<dbReference type="GO" id="GO:0006516">
    <property type="term" value="P:glycoprotein catabolic process"/>
    <property type="evidence" value="ECO:0007669"/>
    <property type="project" value="TreeGrafter"/>
</dbReference>
<name>A0A6C2UK10_9BACT</name>
<proteinExistence type="predicted"/>
<dbReference type="GO" id="GO:0005829">
    <property type="term" value="C:cytosol"/>
    <property type="evidence" value="ECO:0007669"/>
    <property type="project" value="TreeGrafter"/>
</dbReference>
<dbReference type="Pfam" id="PF17678">
    <property type="entry name" value="Glyco_hydro_92N"/>
    <property type="match status" value="1"/>
</dbReference>
<dbReference type="RefSeq" id="WP_136060921.1">
    <property type="nucleotide sequence ID" value="NZ_CAAHFH010000001.1"/>
</dbReference>